<dbReference type="EMBL" id="AP018559">
    <property type="protein sequence ID" value="BBD78396.1"/>
    <property type="molecule type" value="Genomic_DNA"/>
</dbReference>
<comment type="subcellular location">
    <subcellularLocation>
        <location evidence="3">Cytoplasm</location>
    </subcellularLocation>
</comment>
<comment type="function">
    <text evidence="3">Required for maturation of urease via the functional incorporation of the urease nickel metallocenter.</text>
</comment>
<geneLocation type="plasmid" evidence="5">
    <name>pth1 dna</name>
</geneLocation>
<name>A0A2Z6E0T0_HYDTE</name>
<proteinExistence type="inferred from homology"/>
<evidence type="ECO:0000256" key="2">
    <source>
        <dbReference type="ARBA" id="ARBA00023186"/>
    </source>
</evidence>
<dbReference type="PANTHER" id="PTHR33643:SF1">
    <property type="entry name" value="UREASE ACCESSORY PROTEIN D"/>
    <property type="match status" value="1"/>
</dbReference>
<comment type="similarity">
    <text evidence="1 3">Belongs to the UreD family.</text>
</comment>
<accession>A0A2Z6E0T0</accession>
<dbReference type="HAMAP" id="MF_01384">
    <property type="entry name" value="UreD"/>
    <property type="match status" value="1"/>
</dbReference>
<dbReference type="GO" id="GO:0005737">
    <property type="term" value="C:cytoplasm"/>
    <property type="evidence" value="ECO:0007669"/>
    <property type="project" value="UniProtKB-SubCell"/>
</dbReference>
<dbReference type="GO" id="GO:0016151">
    <property type="term" value="F:nickel cation binding"/>
    <property type="evidence" value="ECO:0007669"/>
    <property type="project" value="UniProtKB-UniRule"/>
</dbReference>
<evidence type="ECO:0000256" key="1">
    <source>
        <dbReference type="ARBA" id="ARBA00007177"/>
    </source>
</evidence>
<keyword evidence="3" id="KW-0996">Nickel insertion</keyword>
<dbReference type="InterPro" id="IPR002669">
    <property type="entry name" value="UreD"/>
</dbReference>
<dbReference type="Proteomes" id="UP000262004">
    <property type="component" value="Plasmid pTH1"/>
</dbReference>
<sequence length="283" mass="31016">MNNVVAIADCMRSGWKARLELEFARREQATILVRRKHSGPLCIQRPLYPEGKAVCHGIVLHPPGGIAGGDELEVEIKIGSGAHALLTMPSATKWYRSDAYPARQKLVLRVDHGAVMEWLPQESIVFDGAHAEMSNRIELARDAVFVGWDVLCLGRTARGETFTRGMLRMHTELRREGKLVWLERAVIPGASPLLHTAAGLAGHGVVGILLAASDRLDADLLVACREVGLAGGRSGVTLLPGLLVARYLGDSAEQARDYFTKIWHALRMPLTQTAPMVPRIWNT</sequence>
<keyword evidence="3" id="KW-0963">Cytoplasm</keyword>
<evidence type="ECO:0000313" key="5">
    <source>
        <dbReference type="Proteomes" id="UP000262004"/>
    </source>
</evidence>
<organism evidence="4 5">
    <name type="scientific">Hydrogenophilus thermoluteolus</name>
    <name type="common">Pseudomonas hydrogenothermophila</name>
    <dbReference type="NCBI Taxonomy" id="297"/>
    <lineage>
        <taxon>Bacteria</taxon>
        <taxon>Pseudomonadati</taxon>
        <taxon>Pseudomonadota</taxon>
        <taxon>Hydrogenophilia</taxon>
        <taxon>Hydrogenophilales</taxon>
        <taxon>Hydrogenophilaceae</taxon>
        <taxon>Hydrogenophilus</taxon>
    </lineage>
</organism>
<evidence type="ECO:0000256" key="3">
    <source>
        <dbReference type="HAMAP-Rule" id="MF_01384"/>
    </source>
</evidence>
<protein>
    <recommendedName>
        <fullName evidence="3">Urease accessory protein UreD</fullName>
    </recommendedName>
</protein>
<dbReference type="KEGG" id="htl:HPTL_P051"/>
<dbReference type="AlphaFoldDB" id="A0A2Z6E0T0"/>
<evidence type="ECO:0000313" key="4">
    <source>
        <dbReference type="EMBL" id="BBD78396.1"/>
    </source>
</evidence>
<keyword evidence="2 3" id="KW-0143">Chaperone</keyword>
<dbReference type="Pfam" id="PF01774">
    <property type="entry name" value="UreD"/>
    <property type="match status" value="1"/>
</dbReference>
<dbReference type="PANTHER" id="PTHR33643">
    <property type="entry name" value="UREASE ACCESSORY PROTEIN D"/>
    <property type="match status" value="1"/>
</dbReference>
<gene>
    <name evidence="3" type="primary">ureD</name>
    <name evidence="4" type="ORF">HPTL_P051</name>
</gene>
<reference evidence="4 5" key="1">
    <citation type="submission" date="2018-04" db="EMBL/GenBank/DDBJ databases">
        <title>Complete genome sequence of Hydrogenophilus thermoluteolus TH-1.</title>
        <authorList>
            <person name="Arai H."/>
        </authorList>
    </citation>
    <scope>NUCLEOTIDE SEQUENCE [LARGE SCALE GENOMIC DNA]</scope>
    <source>
        <strain evidence="4 5">TH-1</strain>
        <plasmid evidence="5">pth1 dna</plasmid>
    </source>
</reference>
<keyword evidence="4" id="KW-0614">Plasmid</keyword>
<comment type="subunit">
    <text evidence="3">UreD, UreF and UreG form a complex that acts as a GTP-hydrolysis-dependent molecular chaperone, activating the urease apoprotein by helping to assemble the nickel containing metallocenter of UreC. The UreE protein probably delivers the nickel.</text>
</comment>
<dbReference type="RefSeq" id="WP_206202166.1">
    <property type="nucleotide sequence ID" value="NZ_AP018559.1"/>
</dbReference>
<keyword evidence="5" id="KW-1185">Reference proteome</keyword>